<keyword evidence="13" id="KW-0445">Lipid transport</keyword>
<dbReference type="EMBL" id="HG937693">
    <property type="protein sequence ID" value="CDP34205.1"/>
    <property type="molecule type" value="Genomic_DNA"/>
</dbReference>
<dbReference type="GO" id="GO:0007163">
    <property type="term" value="P:establishment or maintenance of cell polarity"/>
    <property type="evidence" value="ECO:0007669"/>
    <property type="project" value="UniProtKB-ARBA"/>
</dbReference>
<dbReference type="InterPro" id="IPR036412">
    <property type="entry name" value="HAD-like_sf"/>
</dbReference>
<evidence type="ECO:0000256" key="20">
    <source>
        <dbReference type="PIRSR" id="PIRSR606539-1"/>
    </source>
</evidence>
<comment type="catalytic activity">
    <reaction evidence="16">
        <text>a 1,2-diacyl-sn-glycero-3-phosphoethanolamine(out) + ATP + H2O = a 1,2-diacyl-sn-glycero-3-phosphoethanolamine(in) + ADP + phosphate + H(+)</text>
        <dbReference type="Rhea" id="RHEA:66132"/>
        <dbReference type="ChEBI" id="CHEBI:15377"/>
        <dbReference type="ChEBI" id="CHEBI:15378"/>
        <dbReference type="ChEBI" id="CHEBI:30616"/>
        <dbReference type="ChEBI" id="CHEBI:43474"/>
        <dbReference type="ChEBI" id="CHEBI:64612"/>
        <dbReference type="ChEBI" id="CHEBI:456216"/>
    </reaction>
    <physiologicalReaction direction="left-to-right" evidence="16">
        <dbReference type="Rhea" id="RHEA:66133"/>
    </physiologicalReaction>
</comment>
<dbReference type="GO" id="GO:0000287">
    <property type="term" value="F:magnesium ion binding"/>
    <property type="evidence" value="ECO:0007669"/>
    <property type="project" value="UniProtKB-UniRule"/>
</dbReference>
<feature type="transmembrane region" description="Helical" evidence="23">
    <location>
        <begin position="671"/>
        <end position="692"/>
    </location>
</feature>
<feature type="binding site" evidence="22">
    <location>
        <position position="1241"/>
    </location>
    <ligand>
        <name>Mg(2+)</name>
        <dbReference type="ChEBI" id="CHEBI:18420"/>
    </ligand>
</feature>
<keyword evidence="8 21" id="KW-0547">Nucleotide-binding</keyword>
<accession>A0A060SZE9</accession>
<dbReference type="Gene3D" id="2.70.150.10">
    <property type="entry name" value="Calcium-transporting ATPase, cytoplasmic transduction domain A"/>
    <property type="match status" value="1"/>
</dbReference>
<dbReference type="GO" id="GO:0006897">
    <property type="term" value="P:endocytosis"/>
    <property type="evidence" value="ECO:0007669"/>
    <property type="project" value="UniProtKB-ARBA"/>
</dbReference>
<dbReference type="SFLD" id="SFLDF00027">
    <property type="entry name" value="p-type_atpase"/>
    <property type="match status" value="1"/>
</dbReference>
<name>A0A060SZE9_BLAAD</name>
<feature type="transmembrane region" description="Helical" evidence="23">
    <location>
        <begin position="722"/>
        <end position="743"/>
    </location>
</feature>
<comment type="catalytic activity">
    <reaction evidence="18">
        <text>a 1,2-diacyl-sn-glycero-3-phospho-L-serine(out) + ATP + H2O = a 1,2-diacyl-sn-glycero-3-phospho-L-serine(in) + ADP + phosphate + H(+)</text>
        <dbReference type="Rhea" id="RHEA:38567"/>
        <dbReference type="ChEBI" id="CHEBI:15377"/>
        <dbReference type="ChEBI" id="CHEBI:15378"/>
        <dbReference type="ChEBI" id="CHEBI:30616"/>
        <dbReference type="ChEBI" id="CHEBI:43474"/>
        <dbReference type="ChEBI" id="CHEBI:57262"/>
        <dbReference type="ChEBI" id="CHEBI:456216"/>
    </reaction>
    <physiologicalReaction direction="left-to-right" evidence="18">
        <dbReference type="Rhea" id="RHEA:38568"/>
    </physiologicalReaction>
</comment>
<feature type="binding site" evidence="21">
    <location>
        <position position="990"/>
    </location>
    <ligand>
        <name>ATP</name>
        <dbReference type="ChEBI" id="CHEBI:30616"/>
    </ligand>
</feature>
<dbReference type="InterPro" id="IPR018303">
    <property type="entry name" value="ATPase_P-typ_P_site"/>
</dbReference>
<dbReference type="InterPro" id="IPR044492">
    <property type="entry name" value="P_typ_ATPase_HD_dom"/>
</dbReference>
<evidence type="ECO:0000256" key="22">
    <source>
        <dbReference type="PIRSR" id="PIRSR606539-3"/>
    </source>
</evidence>
<dbReference type="Gene3D" id="3.40.50.1000">
    <property type="entry name" value="HAD superfamily/HAD-like"/>
    <property type="match status" value="1"/>
</dbReference>
<feature type="region of interest" description="Disordered" evidence="24">
    <location>
        <begin position="412"/>
        <end position="435"/>
    </location>
</feature>
<feature type="binding site" evidence="21">
    <location>
        <position position="923"/>
    </location>
    <ligand>
        <name>ATP</name>
        <dbReference type="ChEBI" id="CHEBI:30616"/>
    </ligand>
</feature>
<sequence>MDHDGPVSETSQHSPSSTRSAESAASTFHTPRQGRGTPFERVDRSSPEDRITTSPLGGRPISPEEPVARTIRFSSNNPFASNIRPVSDLPVDDAFDYSYDYDGPAVRSSVLEVNHGARDSQTEVHPAGSLRKRDRHISFVDTPDSGGRKARFAQEEIRFDFEGEHQGHNDANFQDNDNSNAEIARHGSIMKRHRWGTQRHKKGRPPKRSRSIFRHRRVSQISKLSDVQENPQQHSPNLPGGAGFDEDGGDETASQPRKIYVNIPLPHDMISPDTGLPIADYPRNKIRTTKYTPLSFIPKNLFFQFQNVANIYFLFIVILGAFPIFGVDDPGLAAVPVIVIVVITAIKDAVEDYRRTVLDMELNNTPTQILAYNPNYNVTDENISLWRKFKKANTRLMLRVVRAVNSQIKSIRTKKQNGNANRNSDTGSIDDVKGDGEIGHQLTRATTVYSVYSTNGEEGYSMDDLSVSGAAKEMSDPFGDQFAESTTRTGSVAGAGSVLDLSSSSPGKAKFRRDFWKSVRVGDFVRVHNNEEIPADIVILGTSDSDGACYVETKNLDGETNLKVRQALKCGEGIKHSKDCERAKFWIESEGPQPNLYTYNGVAKWYDHGSTTPSGEPNAEPISINNVALRGCTLRNTDWVIGVVLFTGVETKIMLNAGETPTKKSLISRELNYTVIANFVLLFILCFVSGLLNGLAFAKSNTSITYFEFGSIGGSAPVDGLITFWADVILYQSLVPISLYISIEIVKTIQAFFIYSDCFMYHEPIDYPCTPKSWNISDDLGQIEYIFSDKTGTLTQNVMEFKKCSINGVAYGKAYTEAYAGLRKREGVDVVEEGARMRAEIANDKVEMIRSLRQINDNPELVDDDVTFISTKIVEDMRGSSGEEQQEACRHFMLALALCHSVITEESDKRPSGVEYKAQSPDEAALVGTARDLGFTFKSRTQKGVIVNVQGEETEYQILNTLEFNSTRKRMSAIVKLRENDRERILLICKGADSVIYSRLKEGEQHELREETALHLEQFAQEGLRTLCIAQRELSAKEYNEWNARHEVATTALTNREEQMEEVADSIERELTLLGGTAIEDRLQDGVPQSIALLGEAGIKLWVLTGDKVETAINIGFSCNLLENSMELLVLRVEDGQKSSVSDLISQYLEQYFHMSGSQEELIAAKSDHSPPSPQYAVIIDGDTLKLALDDEVRVKFLLLCKQCKSVLCCRVSPAQKAAVVHLVKSTLGVMTLSIGDGANDVAMIQEADVGVGIAGEEGRQAVMSSDYAIGQFRFLSRLLLVHGRWSYKRLAEMIPNFFYKNVVFTLSLFWYGIFSSFDGTYLFDYTYVMFFNLAFTSLPVIFMGFLDQDVDDRISLAIPQLYQRGILRKEWGQTKFWVYMVDGVYQSAIAFFFPYLLYYTAQGQDIQGLPLNHRFWMGLAVCTIGVFSCNIYVLLNQYRWDWLSVLIVVLSCLFVWLWTGAYSSFVASSETYGLANEMMGACIYWAVSFVGIVVCILPHFVYLCVSKMMFPQDVDIVREQWQMGEFDNLPPPGQSEVERVATANGDGDGEECYSPKGSSPDSDATLASSSNKTNKKGRRTSGMSWIKRSHGEDKHEYEGNSDDRRDLIRTTSTPAGSMFDVESGYSGLSNMERVPSSYSISQTYHTPQTTFHTPQVGYGSNLTVPHDRSERTRSSLERTRESMRMEQYLPRRSIESVRTSMDMNELTTANGLMKRMSHDGAR</sequence>
<evidence type="ECO:0000256" key="15">
    <source>
        <dbReference type="ARBA" id="ARBA00034036"/>
    </source>
</evidence>
<dbReference type="SFLD" id="SFLDS00003">
    <property type="entry name" value="Haloacid_Dehalogenase"/>
    <property type="match status" value="1"/>
</dbReference>
<dbReference type="PROSITE" id="PS00154">
    <property type="entry name" value="ATPASE_E1_E2"/>
    <property type="match status" value="1"/>
</dbReference>
<feature type="region of interest" description="Disordered" evidence="24">
    <location>
        <begin position="188"/>
        <end position="253"/>
    </location>
</feature>
<dbReference type="GO" id="GO:1990531">
    <property type="term" value="C:phospholipid-translocating ATPase complex"/>
    <property type="evidence" value="ECO:0007669"/>
    <property type="project" value="UniProtKB-ARBA"/>
</dbReference>
<dbReference type="GO" id="GO:0099040">
    <property type="term" value="P:ceramide translocation"/>
    <property type="evidence" value="ECO:0007669"/>
    <property type="project" value="UniProtKB-ARBA"/>
</dbReference>
<dbReference type="SUPFAM" id="SSF81665">
    <property type="entry name" value="Calcium ATPase, transmembrane domain M"/>
    <property type="match status" value="1"/>
</dbReference>
<evidence type="ECO:0000256" key="16">
    <source>
        <dbReference type="ARBA" id="ARBA00049128"/>
    </source>
</evidence>
<feature type="binding site" evidence="22">
    <location>
        <position position="1237"/>
    </location>
    <ligand>
        <name>Mg(2+)</name>
        <dbReference type="ChEBI" id="CHEBI:18420"/>
    </ligand>
</feature>
<comment type="catalytic activity">
    <reaction evidence="19">
        <text>a 1,2-diacyl-sn-glycero-3-phosphocholine(out) + ATP + H2O = a 1,2-diacyl-sn-glycero-3-phosphocholine(in) + ADP + phosphate + H(+)</text>
        <dbReference type="Rhea" id="RHEA:38583"/>
        <dbReference type="ChEBI" id="CHEBI:15377"/>
        <dbReference type="ChEBI" id="CHEBI:15378"/>
        <dbReference type="ChEBI" id="CHEBI:30616"/>
        <dbReference type="ChEBI" id="CHEBI:43474"/>
        <dbReference type="ChEBI" id="CHEBI:57643"/>
        <dbReference type="ChEBI" id="CHEBI:456216"/>
    </reaction>
    <physiologicalReaction direction="left-to-right" evidence="19">
        <dbReference type="Rhea" id="RHEA:38584"/>
    </physiologicalReaction>
</comment>
<protein>
    <recommendedName>
        <fullName evidence="23">Phospholipid-transporting ATPase</fullName>
        <ecNumber evidence="23">7.6.2.1</ecNumber>
    </recommendedName>
</protein>
<comment type="subcellular location">
    <subcellularLocation>
        <location evidence="2">Cell membrane</location>
        <topology evidence="2">Multi-pass membrane protein</topology>
    </subcellularLocation>
    <subcellularLocation>
        <location evidence="23">Membrane</location>
        <topology evidence="23">Multi-pass membrane protein</topology>
    </subcellularLocation>
</comment>
<feature type="binding site" evidence="21">
    <location>
        <position position="1025"/>
    </location>
    <ligand>
        <name>ATP</name>
        <dbReference type="ChEBI" id="CHEBI:30616"/>
    </ligand>
</feature>
<dbReference type="GO" id="GO:0005524">
    <property type="term" value="F:ATP binding"/>
    <property type="evidence" value="ECO:0007669"/>
    <property type="project" value="UniProtKB-UniRule"/>
</dbReference>
<feature type="transmembrane region" description="Helical" evidence="23">
    <location>
        <begin position="1443"/>
        <end position="1464"/>
    </location>
</feature>
<evidence type="ECO:0000256" key="7">
    <source>
        <dbReference type="ARBA" id="ARBA00022723"/>
    </source>
</evidence>
<dbReference type="FunFam" id="3.40.50.1000:FF:000108">
    <property type="entry name" value="Phospholipid-transporting ATPase"/>
    <property type="match status" value="1"/>
</dbReference>
<evidence type="ECO:0000259" key="25">
    <source>
        <dbReference type="Pfam" id="PF16209"/>
    </source>
</evidence>
<evidence type="ECO:0000256" key="9">
    <source>
        <dbReference type="ARBA" id="ARBA00022840"/>
    </source>
</evidence>
<feature type="compositionally biased region" description="Polar residues" evidence="24">
    <location>
        <begin position="412"/>
        <end position="427"/>
    </location>
</feature>
<dbReference type="GO" id="GO:0140346">
    <property type="term" value="F:phosphatidylserine flippase activity"/>
    <property type="evidence" value="ECO:0007669"/>
    <property type="project" value="UniProtKB-ARBA"/>
</dbReference>
<dbReference type="InterPro" id="IPR023299">
    <property type="entry name" value="ATPase_P-typ_cyto_dom_N"/>
</dbReference>
<dbReference type="CDD" id="cd02073">
    <property type="entry name" value="P-type_ATPase_APLT_Dnf-like"/>
    <property type="match status" value="1"/>
</dbReference>
<dbReference type="SUPFAM" id="SSF56784">
    <property type="entry name" value="HAD-like"/>
    <property type="match status" value="1"/>
</dbReference>
<evidence type="ECO:0000313" key="27">
    <source>
        <dbReference type="EMBL" id="CDP34205.1"/>
    </source>
</evidence>
<organism evidence="27">
    <name type="scientific">Blastobotrys adeninivorans</name>
    <name type="common">Yeast</name>
    <name type="synonym">Arxula adeninivorans</name>
    <dbReference type="NCBI Taxonomy" id="409370"/>
    <lineage>
        <taxon>Eukaryota</taxon>
        <taxon>Fungi</taxon>
        <taxon>Dikarya</taxon>
        <taxon>Ascomycota</taxon>
        <taxon>Saccharomycotina</taxon>
        <taxon>Dipodascomycetes</taxon>
        <taxon>Dipodascales</taxon>
        <taxon>Trichomonascaceae</taxon>
        <taxon>Blastobotrys</taxon>
    </lineage>
</organism>
<evidence type="ECO:0000256" key="4">
    <source>
        <dbReference type="ARBA" id="ARBA00022448"/>
    </source>
</evidence>
<dbReference type="InterPro" id="IPR006539">
    <property type="entry name" value="P-type_ATPase_IV"/>
</dbReference>
<feature type="transmembrane region" description="Helical" evidence="23">
    <location>
        <begin position="331"/>
        <end position="350"/>
    </location>
</feature>
<dbReference type="InterPro" id="IPR001757">
    <property type="entry name" value="P_typ_ATPase"/>
</dbReference>
<evidence type="ECO:0000256" key="10">
    <source>
        <dbReference type="ARBA" id="ARBA00022842"/>
    </source>
</evidence>
<feature type="transmembrane region" description="Helical" evidence="23">
    <location>
        <begin position="1416"/>
        <end position="1436"/>
    </location>
</feature>
<comment type="catalytic activity">
    <reaction evidence="15 23">
        <text>ATP + H2O + phospholipidSide 1 = ADP + phosphate + phospholipidSide 2.</text>
        <dbReference type="EC" id="7.6.2.1"/>
    </reaction>
</comment>
<evidence type="ECO:0000256" key="24">
    <source>
        <dbReference type="SAM" id="MobiDB-lite"/>
    </source>
</evidence>
<dbReference type="GO" id="GO:0090554">
    <property type="term" value="F:phosphatidylcholine floppase activity"/>
    <property type="evidence" value="ECO:0007669"/>
    <property type="project" value="RHEA"/>
</dbReference>
<feature type="transmembrane region" description="Helical" evidence="23">
    <location>
        <begin position="308"/>
        <end position="325"/>
    </location>
</feature>
<dbReference type="Pfam" id="PF16209">
    <property type="entry name" value="PhoLip_ATPase_N"/>
    <property type="match status" value="1"/>
</dbReference>
<feature type="compositionally biased region" description="Basic and acidic residues" evidence="24">
    <location>
        <begin position="38"/>
        <end position="51"/>
    </location>
</feature>
<dbReference type="SFLD" id="SFLDG00002">
    <property type="entry name" value="C1.7:_P-type_atpase_like"/>
    <property type="match status" value="1"/>
</dbReference>
<proteinExistence type="inferred from homology"/>
<gene>
    <name evidence="27" type="ORF">GNLVRS02_ARAD1C07084g</name>
</gene>
<evidence type="ECO:0000256" key="6">
    <source>
        <dbReference type="ARBA" id="ARBA00022692"/>
    </source>
</evidence>
<feature type="domain" description="P-type ATPase N-terminal" evidence="25">
    <location>
        <begin position="280"/>
        <end position="325"/>
    </location>
</feature>
<evidence type="ECO:0000256" key="14">
    <source>
        <dbReference type="ARBA" id="ARBA00023136"/>
    </source>
</evidence>
<keyword evidence="12 23" id="KW-1133">Transmembrane helix</keyword>
<dbReference type="NCBIfam" id="TIGR01652">
    <property type="entry name" value="ATPase-Plipid"/>
    <property type="match status" value="1"/>
</dbReference>
<evidence type="ECO:0000256" key="5">
    <source>
        <dbReference type="ARBA" id="ARBA00022475"/>
    </source>
</evidence>
<keyword evidence="5" id="KW-1003">Cell membrane</keyword>
<feature type="binding site" evidence="21">
    <location>
        <position position="1105"/>
    </location>
    <ligand>
        <name>ATP</name>
        <dbReference type="ChEBI" id="CHEBI:30616"/>
    </ligand>
</feature>
<dbReference type="PRINTS" id="PR00119">
    <property type="entry name" value="CATATPASE"/>
</dbReference>
<dbReference type="GO" id="GO:0016887">
    <property type="term" value="F:ATP hydrolysis activity"/>
    <property type="evidence" value="ECO:0007669"/>
    <property type="project" value="InterPro"/>
</dbReference>
<feature type="compositionally biased region" description="Polar residues" evidence="24">
    <location>
        <begin position="219"/>
        <end position="236"/>
    </location>
</feature>
<evidence type="ECO:0000259" key="26">
    <source>
        <dbReference type="Pfam" id="PF16212"/>
    </source>
</evidence>
<dbReference type="InterPro" id="IPR008250">
    <property type="entry name" value="ATPase_P-typ_transduc_dom_A_sf"/>
</dbReference>
<reference evidence="27" key="2">
    <citation type="submission" date="2014-06" db="EMBL/GenBank/DDBJ databases">
        <title>The complete genome of Blastobotrys (Arxula) adeninivorans LS3 - a yeast of biotechnological interest.</title>
        <authorList>
            <person name="Kunze G."/>
            <person name="Gaillardin C."/>
            <person name="Czernicka M."/>
            <person name="Durrens P."/>
            <person name="Martin T."/>
            <person name="Boer E."/>
            <person name="Gabaldon T."/>
            <person name="Cruz J."/>
            <person name="Talla E."/>
            <person name="Marck C."/>
            <person name="Goffeau A."/>
            <person name="Barbe V."/>
            <person name="Baret P."/>
            <person name="Baronian K."/>
            <person name="Beier S."/>
            <person name="Bleykasten C."/>
            <person name="Bode R."/>
            <person name="Casaregola S."/>
            <person name="Despons L."/>
            <person name="Fairhead C."/>
            <person name="Giersberg M."/>
            <person name="Gierski P."/>
            <person name="Hahnel U."/>
            <person name="Hartmann A."/>
            <person name="Jankowska D."/>
            <person name="Jubin C."/>
            <person name="Jung P."/>
            <person name="Lafontaine I."/>
            <person name="Leh-Louis V."/>
            <person name="Lemaire M."/>
            <person name="Marcet-Houben M."/>
            <person name="Mascher M."/>
            <person name="Morel G."/>
            <person name="Richard G.-F."/>
            <person name="Riechen J."/>
            <person name="Sacerdot C."/>
            <person name="Sarkar A."/>
            <person name="Savel G."/>
            <person name="Schacherer J."/>
            <person name="Sherman D."/>
            <person name="Straub M.-L."/>
            <person name="Stein N."/>
            <person name="Thierry A."/>
            <person name="Trautwein-Schult A."/>
            <person name="Westhof E."/>
            <person name="Worch S."/>
            <person name="Dujon B."/>
            <person name="Souciet J.-L."/>
            <person name="Wincker P."/>
            <person name="Scholz U."/>
            <person name="Neuveglise N."/>
        </authorList>
    </citation>
    <scope>NUCLEOTIDE SEQUENCE</scope>
    <source>
        <strain evidence="27">LS3</strain>
    </source>
</reference>
<dbReference type="InterPro" id="IPR023298">
    <property type="entry name" value="ATPase_P-typ_TM_dom_sf"/>
</dbReference>
<feature type="transmembrane region" description="Helical" evidence="23">
    <location>
        <begin position="1484"/>
        <end position="1506"/>
    </location>
</feature>
<feature type="binding site" evidence="21">
    <location>
        <position position="789"/>
    </location>
    <ligand>
        <name>ATP</name>
        <dbReference type="ChEBI" id="CHEBI:30616"/>
    </ligand>
</feature>
<feature type="transmembrane region" description="Helical" evidence="23">
    <location>
        <begin position="1326"/>
        <end position="1347"/>
    </location>
</feature>
<evidence type="ECO:0000256" key="18">
    <source>
        <dbReference type="ARBA" id="ARBA00051303"/>
    </source>
</evidence>
<feature type="compositionally biased region" description="Low complexity" evidence="24">
    <location>
        <begin position="14"/>
        <end position="26"/>
    </location>
</feature>
<dbReference type="PhylomeDB" id="A0A060SZE9"/>
<feature type="binding site" evidence="22">
    <location>
        <position position="791"/>
    </location>
    <ligand>
        <name>Mg(2+)</name>
        <dbReference type="ChEBI" id="CHEBI:18420"/>
    </ligand>
</feature>
<evidence type="ECO:0000256" key="21">
    <source>
        <dbReference type="PIRSR" id="PIRSR606539-2"/>
    </source>
</evidence>
<dbReference type="EC" id="7.6.2.1" evidence="23"/>
<feature type="binding site" evidence="22">
    <location>
        <position position="789"/>
    </location>
    <ligand>
        <name>Mg(2+)</name>
        <dbReference type="ChEBI" id="CHEBI:18420"/>
    </ligand>
</feature>
<feature type="binding site" evidence="21">
    <location>
        <position position="791"/>
    </location>
    <ligand>
        <name>ATP</name>
        <dbReference type="ChEBI" id="CHEBI:30616"/>
    </ligand>
</feature>
<keyword evidence="14 23" id="KW-0472">Membrane</keyword>
<dbReference type="GO" id="GO:0070867">
    <property type="term" value="C:mating projection tip membrane"/>
    <property type="evidence" value="ECO:0007669"/>
    <property type="project" value="UniProtKB-ARBA"/>
</dbReference>
<keyword evidence="9 21" id="KW-0067">ATP-binding</keyword>
<dbReference type="InterPro" id="IPR032630">
    <property type="entry name" value="P_typ_ATPase_c"/>
</dbReference>
<dbReference type="Gene3D" id="3.40.1110.10">
    <property type="entry name" value="Calcium-transporting ATPase, cytoplasmic domain N"/>
    <property type="match status" value="1"/>
</dbReference>
<feature type="binding site" evidence="21">
    <location>
        <position position="790"/>
    </location>
    <ligand>
        <name>ATP</name>
        <dbReference type="ChEBI" id="CHEBI:30616"/>
    </ligand>
</feature>
<dbReference type="SUPFAM" id="SSF81653">
    <property type="entry name" value="Calcium ATPase, transduction domain A"/>
    <property type="match status" value="1"/>
</dbReference>
<feature type="compositionally biased region" description="Basic and acidic residues" evidence="24">
    <location>
        <begin position="1590"/>
        <end position="1609"/>
    </location>
</feature>
<evidence type="ECO:0000256" key="3">
    <source>
        <dbReference type="ARBA" id="ARBA00008109"/>
    </source>
</evidence>
<comment type="catalytic activity">
    <reaction evidence="17">
        <text>a beta-D-glucosyl-(1&lt;-&gt;1')-N-acylsphing-4-enine(out) + ATP + H2O = a beta-D-glucosyl-(1&lt;-&gt;1')-N-acylsphing-4-enine(in) + ADP + phosphate + H(+)</text>
        <dbReference type="Rhea" id="RHEA:66036"/>
        <dbReference type="ChEBI" id="CHEBI:15377"/>
        <dbReference type="ChEBI" id="CHEBI:15378"/>
        <dbReference type="ChEBI" id="CHEBI:22801"/>
        <dbReference type="ChEBI" id="CHEBI:30616"/>
        <dbReference type="ChEBI" id="CHEBI:43474"/>
        <dbReference type="ChEBI" id="CHEBI:456216"/>
    </reaction>
    <physiologicalReaction direction="left-to-right" evidence="17">
        <dbReference type="Rhea" id="RHEA:66037"/>
    </physiologicalReaction>
</comment>
<feature type="binding site" evidence="21">
    <location>
        <position position="1241"/>
    </location>
    <ligand>
        <name>ATP</name>
        <dbReference type="ChEBI" id="CHEBI:30616"/>
    </ligand>
</feature>
<feature type="transmembrane region" description="Helical" evidence="23">
    <location>
        <begin position="1298"/>
        <end position="1314"/>
    </location>
</feature>
<dbReference type="PANTHER" id="PTHR24092">
    <property type="entry name" value="PROBABLE PHOSPHOLIPID-TRANSPORTING ATPASE"/>
    <property type="match status" value="1"/>
</dbReference>
<dbReference type="InterPro" id="IPR023214">
    <property type="entry name" value="HAD_sf"/>
</dbReference>
<feature type="domain" description="P-type ATPase C-terminal" evidence="26">
    <location>
        <begin position="1263"/>
        <end position="1513"/>
    </location>
</feature>
<dbReference type="PANTHER" id="PTHR24092:SF180">
    <property type="entry name" value="PHOSPHOLIPID-TRANSPORTING ATPASE DNF1-RELATED"/>
    <property type="match status" value="1"/>
</dbReference>
<keyword evidence="10 22" id="KW-0460">Magnesium</keyword>
<keyword evidence="11 23" id="KW-1278">Translocase</keyword>
<feature type="binding site" evidence="21">
    <location>
        <position position="964"/>
    </location>
    <ligand>
        <name>ATP</name>
        <dbReference type="ChEBI" id="CHEBI:30616"/>
    </ligand>
</feature>
<feature type="binding site" evidence="21">
    <location>
        <position position="1240"/>
    </location>
    <ligand>
        <name>ATP</name>
        <dbReference type="ChEBI" id="CHEBI:30616"/>
    </ligand>
</feature>
<dbReference type="InterPro" id="IPR032631">
    <property type="entry name" value="P-type_ATPase_N"/>
</dbReference>
<dbReference type="SUPFAM" id="SSF81660">
    <property type="entry name" value="Metal cation-transporting ATPase, ATP-binding domain N"/>
    <property type="match status" value="1"/>
</dbReference>
<evidence type="ECO:0000256" key="19">
    <source>
        <dbReference type="ARBA" id="ARBA00052223"/>
    </source>
</evidence>
<comment type="cofactor">
    <cofactor evidence="1 22">
        <name>Mg(2+)</name>
        <dbReference type="ChEBI" id="CHEBI:18420"/>
    </cofactor>
</comment>
<feature type="region of interest" description="Disordered" evidence="24">
    <location>
        <begin position="1528"/>
        <end position="1622"/>
    </location>
</feature>
<dbReference type="NCBIfam" id="TIGR01494">
    <property type="entry name" value="ATPase_P-type"/>
    <property type="match status" value="1"/>
</dbReference>
<evidence type="ECO:0000256" key="8">
    <source>
        <dbReference type="ARBA" id="ARBA00022741"/>
    </source>
</evidence>
<keyword evidence="6 23" id="KW-0812">Transmembrane</keyword>
<comment type="similarity">
    <text evidence="3 23">Belongs to the cation transport ATPase (P-type) (TC 3.A.3) family. Type IV subfamily.</text>
</comment>
<evidence type="ECO:0000256" key="11">
    <source>
        <dbReference type="ARBA" id="ARBA00022967"/>
    </source>
</evidence>
<dbReference type="Pfam" id="PF16212">
    <property type="entry name" value="PhoLip_ATPase_C"/>
    <property type="match status" value="1"/>
</dbReference>
<evidence type="ECO:0000256" key="23">
    <source>
        <dbReference type="RuleBase" id="RU362033"/>
    </source>
</evidence>
<evidence type="ECO:0000256" key="17">
    <source>
        <dbReference type="ARBA" id="ARBA00050913"/>
    </source>
</evidence>
<evidence type="ECO:0000256" key="1">
    <source>
        <dbReference type="ARBA" id="ARBA00001946"/>
    </source>
</evidence>
<dbReference type="GO" id="GO:0140351">
    <property type="term" value="F:glycosylceramide flippase activity"/>
    <property type="evidence" value="ECO:0007669"/>
    <property type="project" value="UniProtKB-ARBA"/>
</dbReference>
<feature type="region of interest" description="Disordered" evidence="24">
    <location>
        <begin position="1"/>
        <end position="67"/>
    </location>
</feature>
<dbReference type="Pfam" id="PF13246">
    <property type="entry name" value="Cation_ATPase"/>
    <property type="match status" value="1"/>
</dbReference>
<keyword evidence="4" id="KW-0813">Transport</keyword>
<evidence type="ECO:0000256" key="13">
    <source>
        <dbReference type="ARBA" id="ARBA00023055"/>
    </source>
</evidence>
<evidence type="ECO:0000256" key="12">
    <source>
        <dbReference type="ARBA" id="ARBA00022989"/>
    </source>
</evidence>
<feature type="transmembrane region" description="Helical" evidence="23">
    <location>
        <begin position="1377"/>
        <end position="1396"/>
    </location>
</feature>
<feature type="active site" description="4-aspartylphosphate intermediate" evidence="20">
    <location>
        <position position="789"/>
    </location>
</feature>
<dbReference type="GO" id="GO:0090556">
    <property type="term" value="F:phosphatidylserine floppase activity"/>
    <property type="evidence" value="ECO:0007669"/>
    <property type="project" value="RHEA"/>
</dbReference>
<feature type="region of interest" description="Disordered" evidence="24">
    <location>
        <begin position="116"/>
        <end position="150"/>
    </location>
</feature>
<reference evidence="27" key="1">
    <citation type="submission" date="2014-02" db="EMBL/GenBank/DDBJ databases">
        <authorList>
            <person name="Genoscope - CEA"/>
        </authorList>
    </citation>
    <scope>NUCLEOTIDE SEQUENCE</scope>
    <source>
        <strain evidence="27">LS3</strain>
    </source>
</reference>
<feature type="binding site" evidence="21">
    <location>
        <position position="1106"/>
    </location>
    <ligand>
        <name>ATP</name>
        <dbReference type="ChEBI" id="CHEBI:30616"/>
    </ligand>
</feature>
<feature type="compositionally biased region" description="Polar residues" evidence="24">
    <location>
        <begin position="1557"/>
        <end position="1573"/>
    </location>
</feature>
<feature type="binding site" evidence="21">
    <location>
        <position position="1211"/>
    </location>
    <ligand>
        <name>ATP</name>
        <dbReference type="ChEBI" id="CHEBI:30616"/>
    </ligand>
</feature>
<feature type="compositionally biased region" description="Basic residues" evidence="24">
    <location>
        <begin position="188"/>
        <end position="218"/>
    </location>
</feature>
<evidence type="ECO:0000256" key="2">
    <source>
        <dbReference type="ARBA" id="ARBA00004651"/>
    </source>
</evidence>
<dbReference type="FunFam" id="3.40.1110.10:FF:000048">
    <property type="entry name" value="Phospholipid-transporting ATPase"/>
    <property type="match status" value="1"/>
</dbReference>
<dbReference type="FunFam" id="3.40.50.1000:FF:000001">
    <property type="entry name" value="Phospholipid-transporting ATPase IC"/>
    <property type="match status" value="1"/>
</dbReference>
<feature type="binding site" evidence="21">
    <location>
        <position position="1107"/>
    </location>
    <ligand>
        <name>ATP</name>
        <dbReference type="ChEBI" id="CHEBI:30616"/>
    </ligand>
</feature>
<feature type="binding site" evidence="21">
    <location>
        <position position="1217"/>
    </location>
    <ligand>
        <name>ATP</name>
        <dbReference type="ChEBI" id="CHEBI:30616"/>
    </ligand>
</feature>
<keyword evidence="7 22" id="KW-0479">Metal-binding</keyword>